<evidence type="ECO:0000313" key="3">
    <source>
        <dbReference type="Proteomes" id="UP000054266"/>
    </source>
</evidence>
<dbReference type="Pfam" id="PF13489">
    <property type="entry name" value="Methyltransf_23"/>
    <property type="match status" value="1"/>
</dbReference>
<dbReference type="AlphaFoldDB" id="A0A0D2F2K0"/>
<dbReference type="EMBL" id="KN846963">
    <property type="protein sequence ID" value="KIW62168.1"/>
    <property type="molecule type" value="Genomic_DNA"/>
</dbReference>
<keyword evidence="3" id="KW-1185">Reference proteome</keyword>
<gene>
    <name evidence="2" type="ORF">PV04_10368</name>
</gene>
<dbReference type="Proteomes" id="UP000054266">
    <property type="component" value="Unassembled WGS sequence"/>
</dbReference>
<dbReference type="GO" id="GO:0008168">
    <property type="term" value="F:methyltransferase activity"/>
    <property type="evidence" value="ECO:0007669"/>
    <property type="project" value="TreeGrafter"/>
</dbReference>
<evidence type="ECO:0000313" key="2">
    <source>
        <dbReference type="EMBL" id="KIW62168.1"/>
    </source>
</evidence>
<dbReference type="STRING" id="5601.A0A0D2F2K0"/>
<evidence type="ECO:0008006" key="4">
    <source>
        <dbReference type="Google" id="ProtNLM"/>
    </source>
</evidence>
<feature type="compositionally biased region" description="Polar residues" evidence="1">
    <location>
        <begin position="1"/>
        <end position="19"/>
    </location>
</feature>
<reference evidence="2 3" key="1">
    <citation type="submission" date="2015-01" db="EMBL/GenBank/DDBJ databases">
        <title>The Genome Sequence of Capronia semiimmersa CBS27337.</title>
        <authorList>
            <consortium name="The Broad Institute Genomics Platform"/>
            <person name="Cuomo C."/>
            <person name="de Hoog S."/>
            <person name="Gorbushina A."/>
            <person name="Stielow B."/>
            <person name="Teixiera M."/>
            <person name="Abouelleil A."/>
            <person name="Chapman S.B."/>
            <person name="Priest M."/>
            <person name="Young S.K."/>
            <person name="Wortman J."/>
            <person name="Nusbaum C."/>
            <person name="Birren B."/>
        </authorList>
    </citation>
    <scope>NUCLEOTIDE SEQUENCE [LARGE SCALE GENOMIC DNA]</scope>
    <source>
        <strain evidence="2 3">CBS 27337</strain>
    </source>
</reference>
<evidence type="ECO:0000256" key="1">
    <source>
        <dbReference type="SAM" id="MobiDB-lite"/>
    </source>
</evidence>
<dbReference type="InterPro" id="IPR029063">
    <property type="entry name" value="SAM-dependent_MTases_sf"/>
</dbReference>
<dbReference type="HOGENOM" id="CLU_010595_2_3_1"/>
<dbReference type="PANTHER" id="PTHR43591:SF10">
    <property type="entry name" value="ABC TRANSMEMBRANE TYPE-1 DOMAIN-CONTAINING PROTEIN-RELATED"/>
    <property type="match status" value="1"/>
</dbReference>
<feature type="region of interest" description="Disordered" evidence="1">
    <location>
        <begin position="1"/>
        <end position="37"/>
    </location>
</feature>
<dbReference type="CDD" id="cd02440">
    <property type="entry name" value="AdoMet_MTases"/>
    <property type="match status" value="1"/>
</dbReference>
<dbReference type="SUPFAM" id="SSF53335">
    <property type="entry name" value="S-adenosyl-L-methionine-dependent methyltransferases"/>
    <property type="match status" value="1"/>
</dbReference>
<dbReference type="Gene3D" id="3.40.50.150">
    <property type="entry name" value="Vaccinia Virus protein VP39"/>
    <property type="match status" value="1"/>
</dbReference>
<dbReference type="PANTHER" id="PTHR43591">
    <property type="entry name" value="METHYLTRANSFERASE"/>
    <property type="match status" value="1"/>
</dbReference>
<protein>
    <recommendedName>
        <fullName evidence="4">Methyltransferase domain-containing protein</fullName>
    </recommendedName>
</protein>
<sequence length="373" mass="42531">MASSTQPTSPQGPESSTTPLGEDTSGENNPAGQFLPPMDQLEDGIEVDSKRLDFAYVKHHSRYLGKWTTVPFIRQVTYVAFSPDPCFNSSHYLTIASEYAFPNDEAEAERLDMQHAMQSHLLGDRLFWAPIGDTPQRVVDLGTGTGIWAIDFADMFPSADVVGTDLSNIQPTWVPPNCRFEIDDAEAEWTWPENHFDYIHNRNFVCAIRDWPSLIQKTYQHVAPGGWVEWHEKHPEFLSDDNSLAPDSALSQWSTKFFEASVIFGADAHSPRNLRRWMEETGFVDVEEHILKLPLGSWPREPRLKRCGLFEMVNMTQGIQALTVMLFTRCLGMTPNEVELFLMSVRKDVKDKSIHSYYHFYVVFGRKPPIPQS</sequence>
<accession>A0A0D2F2K0</accession>
<proteinExistence type="predicted"/>
<organism evidence="2 3">
    <name type="scientific">Phialophora macrospora</name>
    <dbReference type="NCBI Taxonomy" id="1851006"/>
    <lineage>
        <taxon>Eukaryota</taxon>
        <taxon>Fungi</taxon>
        <taxon>Dikarya</taxon>
        <taxon>Ascomycota</taxon>
        <taxon>Pezizomycotina</taxon>
        <taxon>Eurotiomycetes</taxon>
        <taxon>Chaetothyriomycetidae</taxon>
        <taxon>Chaetothyriales</taxon>
        <taxon>Herpotrichiellaceae</taxon>
        <taxon>Phialophora</taxon>
    </lineage>
</organism>
<name>A0A0D2F2K0_9EURO</name>